<feature type="region of interest" description="Disordered" evidence="2">
    <location>
        <begin position="136"/>
        <end position="170"/>
    </location>
</feature>
<dbReference type="PANTHER" id="PTHR31662">
    <property type="entry name" value="BNAANNG10740D PROTEIN-RELATED"/>
    <property type="match status" value="1"/>
</dbReference>
<proteinExistence type="inferred from homology"/>
<dbReference type="OrthoDB" id="661680at2759"/>
<dbReference type="AlphaFoldDB" id="A0A835DJQ4"/>
<comment type="similarity">
    <text evidence="1">Belongs to the GeBP family.</text>
</comment>
<dbReference type="Pfam" id="PF04504">
    <property type="entry name" value="GeBP-like_DBD"/>
    <property type="match status" value="1"/>
</dbReference>
<dbReference type="EMBL" id="JABCRI010000007">
    <property type="protein sequence ID" value="KAF8403157.1"/>
    <property type="molecule type" value="Genomic_DNA"/>
</dbReference>
<protein>
    <recommendedName>
        <fullName evidence="3">Glabrous enhancer-binding protein-like DBD domain-containing protein</fullName>
    </recommendedName>
</protein>
<dbReference type="PANTHER" id="PTHR31662:SF1">
    <property type="entry name" value="OS01G0249900 PROTEIN"/>
    <property type="match status" value="1"/>
</dbReference>
<dbReference type="InterPro" id="IPR007592">
    <property type="entry name" value="GEBP"/>
</dbReference>
<evidence type="ECO:0000259" key="3">
    <source>
        <dbReference type="Pfam" id="PF04504"/>
    </source>
</evidence>
<dbReference type="Proteomes" id="UP000655225">
    <property type="component" value="Unassembled WGS sequence"/>
</dbReference>
<organism evidence="4 5">
    <name type="scientific">Tetracentron sinense</name>
    <name type="common">Spur-leaf</name>
    <dbReference type="NCBI Taxonomy" id="13715"/>
    <lineage>
        <taxon>Eukaryota</taxon>
        <taxon>Viridiplantae</taxon>
        <taxon>Streptophyta</taxon>
        <taxon>Embryophyta</taxon>
        <taxon>Tracheophyta</taxon>
        <taxon>Spermatophyta</taxon>
        <taxon>Magnoliopsida</taxon>
        <taxon>Trochodendrales</taxon>
        <taxon>Trochodendraceae</taxon>
        <taxon>Tetracentron</taxon>
    </lineage>
</organism>
<feature type="domain" description="Glabrous enhancer-binding protein-like DBD" evidence="3">
    <location>
        <begin position="42"/>
        <end position="133"/>
    </location>
</feature>
<feature type="compositionally biased region" description="Polar residues" evidence="2">
    <location>
        <begin position="136"/>
        <end position="152"/>
    </location>
</feature>
<name>A0A835DJQ4_TETSI</name>
<evidence type="ECO:0000256" key="1">
    <source>
        <dbReference type="ARBA" id="ARBA00010820"/>
    </source>
</evidence>
<evidence type="ECO:0000256" key="2">
    <source>
        <dbReference type="SAM" id="MobiDB-lite"/>
    </source>
</evidence>
<gene>
    <name evidence="4" type="ORF">HHK36_011254</name>
</gene>
<dbReference type="GO" id="GO:0005634">
    <property type="term" value="C:nucleus"/>
    <property type="evidence" value="ECO:0007669"/>
    <property type="project" value="TreeGrafter"/>
</dbReference>
<evidence type="ECO:0000313" key="4">
    <source>
        <dbReference type="EMBL" id="KAF8403157.1"/>
    </source>
</evidence>
<sequence>MSTPVKVSNSSKRKKRASGEKHREISVGQPENPSSDNRKRRFQRVFSEEDEIHLLNVFLDISKTAKTSSSPVAAATPLFDRIGKSLSGEFSHTQLIEKLRKMRQKYSKQINNELFIKSPHERDVFEISHKIWSEDSVQQRNSNSSVKDQSAATVKKKDKSKTLPGTSVAGNGEEIVVSESGIVEEKEKSKTLAGTSEGGNGEELLVVELALEKFSIFKEEMSWLPCNAVLREGLQCLDEAKLSRLNEQWRFQQIAEAEVLAKRVELIQEQTKLFLGAIVSSSRN</sequence>
<evidence type="ECO:0000313" key="5">
    <source>
        <dbReference type="Proteomes" id="UP000655225"/>
    </source>
</evidence>
<reference evidence="4 5" key="1">
    <citation type="submission" date="2020-04" db="EMBL/GenBank/DDBJ databases">
        <title>Plant Genome Project.</title>
        <authorList>
            <person name="Zhang R.-G."/>
        </authorList>
    </citation>
    <scope>NUCLEOTIDE SEQUENCE [LARGE SCALE GENOMIC DNA]</scope>
    <source>
        <strain evidence="4">YNK0</strain>
        <tissue evidence="4">Leaf</tissue>
    </source>
</reference>
<dbReference type="InterPro" id="IPR053932">
    <property type="entry name" value="GeBP-like_DBD"/>
</dbReference>
<comment type="caution">
    <text evidence="4">The sequence shown here is derived from an EMBL/GenBank/DDBJ whole genome shotgun (WGS) entry which is preliminary data.</text>
</comment>
<accession>A0A835DJQ4</accession>
<dbReference type="GO" id="GO:0006355">
    <property type="term" value="P:regulation of DNA-templated transcription"/>
    <property type="evidence" value="ECO:0007669"/>
    <property type="project" value="InterPro"/>
</dbReference>
<feature type="compositionally biased region" description="Low complexity" evidence="2">
    <location>
        <begin position="1"/>
        <end position="10"/>
    </location>
</feature>
<keyword evidence="5" id="KW-1185">Reference proteome</keyword>
<dbReference type="OMA" id="HRVFTEN"/>
<feature type="region of interest" description="Disordered" evidence="2">
    <location>
        <begin position="1"/>
        <end position="42"/>
    </location>
</feature>